<name>W8CTU7_RAOPL</name>
<feature type="domain" description="PIN-like" evidence="1">
    <location>
        <begin position="53"/>
        <end position="151"/>
    </location>
</feature>
<proteinExistence type="predicted"/>
<dbReference type="Pfam" id="PF18475">
    <property type="entry name" value="PIN7"/>
    <property type="match status" value="1"/>
</dbReference>
<evidence type="ECO:0000259" key="1">
    <source>
        <dbReference type="Pfam" id="PF18475"/>
    </source>
</evidence>
<gene>
    <name evidence="2" type="ORF">pKpNDM1_00009</name>
</gene>
<reference evidence="2" key="1">
    <citation type="journal article" date="2014" name="PLoS ONE">
        <title>Sequential Isolation in a Patient of Raoultella planticola and Escherichia coli Bearing a Novel ISCR1 Element Carrying blaNDM-1.</title>
        <authorList>
            <person name="Li J."/>
            <person name="Lan R."/>
            <person name="Xiong Y."/>
            <person name="Ye C."/>
            <person name="Yuan M."/>
            <person name="Liu X."/>
            <person name="Chen X."/>
            <person name="Yu D."/>
            <person name="Liu B."/>
            <person name="Lin W."/>
            <person name="Bai X."/>
            <person name="Wang Y."/>
            <person name="Sun Q."/>
            <person name="Wang Y."/>
            <person name="Zhao H."/>
            <person name="Meng Q."/>
            <person name="Chen Q."/>
            <person name="Zhao A."/>
            <person name="Xu J."/>
        </authorList>
    </citation>
    <scope>NUCLEOTIDE SEQUENCE</scope>
    <source>
        <strain evidence="2">KpNDM1</strain>
        <plasmid evidence="2">pKpNDM1</plasmid>
    </source>
</reference>
<protein>
    <recommendedName>
        <fullName evidence="1">PIN-like domain-containing protein</fullName>
    </recommendedName>
</protein>
<sequence length="268" mass="29971">MPFKKSLLLGAGNVRRHKSYFWPACGVVDLVDIWFNLFFRERVMRSPKTRIALIDYENIGSLEGVSLHDFDKVLFFTGAKQENIKIPVTSLSSAISLRIIPATEVSKNNVDFHLVLELGQLTALAGDTSHFSVISRDKGYDGIIARLKATGISCTRISPALPVPQPVKDKASTMKVMKAKEHDMGYWINRLKLSCASSPKSLPATPKALQNYLSNLTGQKTCSLLNERIKQELISLGFISIYENTLVWNRSLHSPVQKSRRAVLQQVK</sequence>
<keyword evidence="2" id="KW-0614">Plasmid</keyword>
<dbReference type="InterPro" id="IPR041494">
    <property type="entry name" value="PIN7"/>
</dbReference>
<geneLocation type="plasmid" evidence="2">
    <name>pKpNDM1</name>
</geneLocation>
<dbReference type="AlphaFoldDB" id="W8CTU7"/>
<dbReference type="EMBL" id="JX515588">
    <property type="protein sequence ID" value="AGO88951.1"/>
    <property type="molecule type" value="Genomic_DNA"/>
</dbReference>
<accession>W8CTU7</accession>
<evidence type="ECO:0000313" key="2">
    <source>
        <dbReference type="EMBL" id="AGO88951.1"/>
    </source>
</evidence>
<organism evidence="2">
    <name type="scientific">Raoultella planticola</name>
    <name type="common">Klebsiella planticola</name>
    <dbReference type="NCBI Taxonomy" id="575"/>
    <lineage>
        <taxon>Bacteria</taxon>
        <taxon>Pseudomonadati</taxon>
        <taxon>Pseudomonadota</taxon>
        <taxon>Gammaproteobacteria</taxon>
        <taxon>Enterobacterales</taxon>
        <taxon>Enterobacteriaceae</taxon>
        <taxon>Klebsiella/Raoultella group</taxon>
        <taxon>Raoultella</taxon>
    </lineage>
</organism>